<protein>
    <submittedName>
        <fullName evidence="2">(northern house mosquito) hypothetical protein</fullName>
    </submittedName>
</protein>
<organism evidence="2">
    <name type="scientific">Culex pipiens</name>
    <name type="common">House mosquito</name>
    <dbReference type="NCBI Taxonomy" id="7175"/>
    <lineage>
        <taxon>Eukaryota</taxon>
        <taxon>Metazoa</taxon>
        <taxon>Ecdysozoa</taxon>
        <taxon>Arthropoda</taxon>
        <taxon>Hexapoda</taxon>
        <taxon>Insecta</taxon>
        <taxon>Pterygota</taxon>
        <taxon>Neoptera</taxon>
        <taxon>Endopterygota</taxon>
        <taxon>Diptera</taxon>
        <taxon>Nematocera</taxon>
        <taxon>Culicoidea</taxon>
        <taxon>Culicidae</taxon>
        <taxon>Culicinae</taxon>
        <taxon>Culicini</taxon>
        <taxon>Culex</taxon>
        <taxon>Culex</taxon>
    </lineage>
</organism>
<dbReference type="EMBL" id="HBUE01067451">
    <property type="protein sequence ID" value="CAG6471382.1"/>
    <property type="molecule type" value="Transcribed_RNA"/>
</dbReference>
<accession>A0A8D8BDE4</accession>
<proteinExistence type="predicted"/>
<sequence>MVAGGDDRLGKRRSLQDSFARFLTPVLKGSRETFVRVEGTGVVRGHVHFVRFLPSAEEQTHVLPVANVAAKLLLGPEAHPEDERNRPRSERPQIDRADYLTLTVRIKHPVSHVKVRVLVRIVTLLDDDVVPPLGDGLPVVGIVVDSAGVFVLVIVVIVFVTMVGYYGG</sequence>
<keyword evidence="1" id="KW-1133">Transmembrane helix</keyword>
<reference evidence="2" key="1">
    <citation type="submission" date="2021-05" db="EMBL/GenBank/DDBJ databases">
        <authorList>
            <person name="Alioto T."/>
            <person name="Alioto T."/>
            <person name="Gomez Garrido J."/>
        </authorList>
    </citation>
    <scope>NUCLEOTIDE SEQUENCE</scope>
</reference>
<feature type="transmembrane region" description="Helical" evidence="1">
    <location>
        <begin position="147"/>
        <end position="167"/>
    </location>
</feature>
<keyword evidence="1" id="KW-0472">Membrane</keyword>
<dbReference type="AlphaFoldDB" id="A0A8D8BDE4"/>
<evidence type="ECO:0000313" key="2">
    <source>
        <dbReference type="EMBL" id="CAG6471382.1"/>
    </source>
</evidence>
<keyword evidence="1" id="KW-0812">Transmembrane</keyword>
<name>A0A8D8BDE4_CULPI</name>
<evidence type="ECO:0000256" key="1">
    <source>
        <dbReference type="SAM" id="Phobius"/>
    </source>
</evidence>